<dbReference type="GO" id="GO:0005978">
    <property type="term" value="P:glycogen biosynthetic process"/>
    <property type="evidence" value="ECO:0007669"/>
    <property type="project" value="UniProtKB-UniPathway"/>
</dbReference>
<dbReference type="Pfam" id="PF00128">
    <property type="entry name" value="Alpha-amylase"/>
    <property type="match status" value="1"/>
</dbReference>
<evidence type="ECO:0000256" key="4">
    <source>
        <dbReference type="ARBA" id="ARBA00012541"/>
    </source>
</evidence>
<dbReference type="SUPFAM" id="SSF81296">
    <property type="entry name" value="E set domains"/>
    <property type="match status" value="1"/>
</dbReference>
<evidence type="ECO:0000256" key="1">
    <source>
        <dbReference type="ARBA" id="ARBA00000826"/>
    </source>
</evidence>
<comment type="catalytic activity">
    <reaction evidence="1">
        <text>Transfers a segment of a (1-&gt;4)-alpha-D-glucan chain to a primary hydroxy group in a similar glucan chain.</text>
        <dbReference type="EC" id="2.4.1.18"/>
    </reaction>
</comment>
<dbReference type="InterPro" id="IPR013780">
    <property type="entry name" value="Glyco_hydro_b"/>
</dbReference>
<keyword evidence="13" id="KW-1185">Reference proteome</keyword>
<dbReference type="Pfam" id="PF02922">
    <property type="entry name" value="CBM_48"/>
    <property type="match status" value="1"/>
</dbReference>
<name>A0A0L0SRV5_ALLM3</name>
<dbReference type="InterPro" id="IPR006048">
    <property type="entry name" value="A-amylase/branching_C"/>
</dbReference>
<comment type="similarity">
    <text evidence="3">Belongs to the glycosyl hydrolase 13 family. GlgB subfamily.</text>
</comment>
<evidence type="ECO:0000256" key="10">
    <source>
        <dbReference type="PIRSR" id="PIRSR000463-1"/>
    </source>
</evidence>
<dbReference type="PANTHER" id="PTHR43651">
    <property type="entry name" value="1,4-ALPHA-GLUCAN-BRANCHING ENZYME"/>
    <property type="match status" value="1"/>
</dbReference>
<dbReference type="AlphaFoldDB" id="A0A0L0SRV5"/>
<dbReference type="eggNOG" id="KOG0470">
    <property type="taxonomic scope" value="Eukaryota"/>
</dbReference>
<dbReference type="SUPFAM" id="SSF51445">
    <property type="entry name" value="(Trans)glycosidases"/>
    <property type="match status" value="1"/>
</dbReference>
<dbReference type="VEuPathDB" id="FungiDB:AMAG_10760"/>
<dbReference type="PANTHER" id="PTHR43651:SF3">
    <property type="entry name" value="1,4-ALPHA-GLUCAN-BRANCHING ENZYME"/>
    <property type="match status" value="1"/>
</dbReference>
<dbReference type="OrthoDB" id="196493at2759"/>
<dbReference type="InterPro" id="IPR037439">
    <property type="entry name" value="Branching_enzy"/>
</dbReference>
<evidence type="ECO:0000256" key="2">
    <source>
        <dbReference type="ARBA" id="ARBA00004964"/>
    </source>
</evidence>
<dbReference type="CDD" id="cd11321">
    <property type="entry name" value="AmyAc_bac_euk_BE"/>
    <property type="match status" value="1"/>
</dbReference>
<evidence type="ECO:0000256" key="9">
    <source>
        <dbReference type="ARBA" id="ARBA00049618"/>
    </source>
</evidence>
<organism evidence="12 13">
    <name type="scientific">Allomyces macrogynus (strain ATCC 38327)</name>
    <name type="common">Allomyces javanicus var. macrogynus</name>
    <dbReference type="NCBI Taxonomy" id="578462"/>
    <lineage>
        <taxon>Eukaryota</taxon>
        <taxon>Fungi</taxon>
        <taxon>Fungi incertae sedis</taxon>
        <taxon>Blastocladiomycota</taxon>
        <taxon>Blastocladiomycetes</taxon>
        <taxon>Blastocladiales</taxon>
        <taxon>Blastocladiaceae</taxon>
        <taxon>Allomyces</taxon>
    </lineage>
</organism>
<dbReference type="InterPro" id="IPR014756">
    <property type="entry name" value="Ig_E-set"/>
</dbReference>
<dbReference type="GO" id="GO:0043169">
    <property type="term" value="F:cation binding"/>
    <property type="evidence" value="ECO:0007669"/>
    <property type="project" value="InterPro"/>
</dbReference>
<comment type="function">
    <text evidence="9">Glycogen-branching enzyme participates in the glycogen biosynthetic process along with glycogenin and glycogen synthase. Generates alpha-1,6-glucosidic branches from alpha-1,4-linked glucose chains, to increase solubility of the glycogen polymer.</text>
</comment>
<dbReference type="GO" id="GO:0005737">
    <property type="term" value="C:cytoplasm"/>
    <property type="evidence" value="ECO:0007669"/>
    <property type="project" value="TreeGrafter"/>
</dbReference>
<dbReference type="UniPathway" id="UPA00164"/>
<evidence type="ECO:0000259" key="11">
    <source>
        <dbReference type="SMART" id="SM00642"/>
    </source>
</evidence>
<dbReference type="EMBL" id="GG745346">
    <property type="protein sequence ID" value="KNE65100.1"/>
    <property type="molecule type" value="Genomic_DNA"/>
</dbReference>
<keyword evidence="7" id="KW-0808">Transferase</keyword>
<keyword evidence="6" id="KW-0328">Glycosyltransferase</keyword>
<dbReference type="InterPro" id="IPR013783">
    <property type="entry name" value="Ig-like_fold"/>
</dbReference>
<accession>A0A0L0SRV5</accession>
<dbReference type="STRING" id="578462.A0A0L0SRV5"/>
<evidence type="ECO:0000313" key="12">
    <source>
        <dbReference type="EMBL" id="KNE65100.1"/>
    </source>
</evidence>
<dbReference type="CDD" id="cd02854">
    <property type="entry name" value="E_set_GBE_euk_N"/>
    <property type="match status" value="1"/>
</dbReference>
<dbReference type="PIRSF" id="PIRSF000463">
    <property type="entry name" value="GlgB"/>
    <property type="match status" value="1"/>
</dbReference>
<dbReference type="Gene3D" id="2.60.40.1180">
    <property type="entry name" value="Golgi alpha-mannosidase II"/>
    <property type="match status" value="1"/>
</dbReference>
<dbReference type="SMART" id="SM00642">
    <property type="entry name" value="Aamy"/>
    <property type="match status" value="1"/>
</dbReference>
<evidence type="ECO:0000256" key="6">
    <source>
        <dbReference type="ARBA" id="ARBA00022676"/>
    </source>
</evidence>
<dbReference type="Proteomes" id="UP000054350">
    <property type="component" value="Unassembled WGS sequence"/>
</dbReference>
<dbReference type="Gene3D" id="2.60.40.10">
    <property type="entry name" value="Immunoglobulins"/>
    <property type="match status" value="1"/>
</dbReference>
<evidence type="ECO:0000256" key="3">
    <source>
        <dbReference type="ARBA" id="ARBA00009000"/>
    </source>
</evidence>
<reference evidence="12 13" key="1">
    <citation type="submission" date="2009-11" db="EMBL/GenBank/DDBJ databases">
        <title>Annotation of Allomyces macrogynus ATCC 38327.</title>
        <authorList>
            <consortium name="The Broad Institute Genome Sequencing Platform"/>
            <person name="Russ C."/>
            <person name="Cuomo C."/>
            <person name="Burger G."/>
            <person name="Gray M.W."/>
            <person name="Holland P.W.H."/>
            <person name="King N."/>
            <person name="Lang F.B.F."/>
            <person name="Roger A.J."/>
            <person name="Ruiz-Trillo I."/>
            <person name="Young S.K."/>
            <person name="Zeng Q."/>
            <person name="Gargeya S."/>
            <person name="Fitzgerald M."/>
            <person name="Haas B."/>
            <person name="Abouelleil A."/>
            <person name="Alvarado L."/>
            <person name="Arachchi H.M."/>
            <person name="Berlin A."/>
            <person name="Chapman S.B."/>
            <person name="Gearin G."/>
            <person name="Goldberg J."/>
            <person name="Griggs A."/>
            <person name="Gujja S."/>
            <person name="Hansen M."/>
            <person name="Heiman D."/>
            <person name="Howarth C."/>
            <person name="Larimer J."/>
            <person name="Lui A."/>
            <person name="MacDonald P.J.P."/>
            <person name="McCowen C."/>
            <person name="Montmayeur A."/>
            <person name="Murphy C."/>
            <person name="Neiman D."/>
            <person name="Pearson M."/>
            <person name="Priest M."/>
            <person name="Roberts A."/>
            <person name="Saif S."/>
            <person name="Shea T."/>
            <person name="Sisk P."/>
            <person name="Stolte C."/>
            <person name="Sykes S."/>
            <person name="Wortman J."/>
            <person name="Nusbaum C."/>
            <person name="Birren B."/>
        </authorList>
    </citation>
    <scope>NUCLEOTIDE SEQUENCE [LARGE SCALE GENOMIC DNA]</scope>
    <source>
        <strain evidence="12 13">ATCC 38327</strain>
    </source>
</reference>
<feature type="active site" description="Proton donor" evidence="10">
    <location>
        <position position="455"/>
    </location>
</feature>
<dbReference type="FunFam" id="2.60.40.1180:FF:000050">
    <property type="entry name" value="1,4-alpha-glucan branching enzyme"/>
    <property type="match status" value="1"/>
</dbReference>
<dbReference type="InterPro" id="IPR004193">
    <property type="entry name" value="Glyco_hydro_13_N"/>
</dbReference>
<evidence type="ECO:0000313" key="13">
    <source>
        <dbReference type="Proteomes" id="UP000054350"/>
    </source>
</evidence>
<feature type="domain" description="Glycosyl hydrolase family 13 catalytic" evidence="11">
    <location>
        <begin position="236"/>
        <end position="629"/>
    </location>
</feature>
<gene>
    <name evidence="12" type="ORF">AMAG_10760</name>
</gene>
<evidence type="ECO:0000256" key="7">
    <source>
        <dbReference type="ARBA" id="ARBA00022679"/>
    </source>
</evidence>
<proteinExistence type="inferred from homology"/>
<comment type="pathway">
    <text evidence="2">Glycan biosynthesis; glycogen biosynthesis.</text>
</comment>
<feature type="active site" description="Nucleophile" evidence="10">
    <location>
        <position position="399"/>
    </location>
</feature>
<protein>
    <recommendedName>
        <fullName evidence="5">1,4-alpha-glucan-branching enzyme</fullName>
        <ecNumber evidence="4">2.4.1.18</ecNumber>
    </recommendedName>
    <alternativeName>
        <fullName evidence="8">Glycogen-branching enzyme</fullName>
    </alternativeName>
</protein>
<dbReference type="SUPFAM" id="SSF51011">
    <property type="entry name" value="Glycosyl hydrolase domain"/>
    <property type="match status" value="1"/>
</dbReference>
<dbReference type="InterPro" id="IPR017853">
    <property type="entry name" value="GH"/>
</dbReference>
<dbReference type="Gene3D" id="3.20.20.80">
    <property type="entry name" value="Glycosidases"/>
    <property type="match status" value="1"/>
</dbReference>
<dbReference type="GO" id="GO:0003844">
    <property type="term" value="F:1,4-alpha-glucan branching enzyme activity"/>
    <property type="evidence" value="ECO:0007669"/>
    <property type="project" value="UniProtKB-EC"/>
</dbReference>
<dbReference type="OMA" id="YEMHLGS"/>
<reference evidence="13" key="2">
    <citation type="submission" date="2009-11" db="EMBL/GenBank/DDBJ databases">
        <title>The Genome Sequence of Allomyces macrogynus strain ATCC 38327.</title>
        <authorList>
            <consortium name="The Broad Institute Genome Sequencing Platform"/>
            <person name="Russ C."/>
            <person name="Cuomo C."/>
            <person name="Shea T."/>
            <person name="Young S.K."/>
            <person name="Zeng Q."/>
            <person name="Koehrsen M."/>
            <person name="Haas B."/>
            <person name="Borodovsky M."/>
            <person name="Guigo R."/>
            <person name="Alvarado L."/>
            <person name="Berlin A."/>
            <person name="Borenstein D."/>
            <person name="Chen Z."/>
            <person name="Engels R."/>
            <person name="Freedman E."/>
            <person name="Gellesch M."/>
            <person name="Goldberg J."/>
            <person name="Griggs A."/>
            <person name="Gujja S."/>
            <person name="Heiman D."/>
            <person name="Hepburn T."/>
            <person name="Howarth C."/>
            <person name="Jen D."/>
            <person name="Larson L."/>
            <person name="Lewis B."/>
            <person name="Mehta T."/>
            <person name="Park D."/>
            <person name="Pearson M."/>
            <person name="Roberts A."/>
            <person name="Saif S."/>
            <person name="Shenoy N."/>
            <person name="Sisk P."/>
            <person name="Stolte C."/>
            <person name="Sykes S."/>
            <person name="Walk T."/>
            <person name="White J."/>
            <person name="Yandava C."/>
            <person name="Burger G."/>
            <person name="Gray M.W."/>
            <person name="Holland P.W.H."/>
            <person name="King N."/>
            <person name="Lang F.B.F."/>
            <person name="Roger A.J."/>
            <person name="Ruiz-Trillo I."/>
            <person name="Lander E."/>
            <person name="Nusbaum C."/>
        </authorList>
    </citation>
    <scope>NUCLEOTIDE SEQUENCE [LARGE SCALE GENOMIC DNA]</scope>
    <source>
        <strain evidence="13">ATCC 38327</strain>
    </source>
</reference>
<dbReference type="InterPro" id="IPR006047">
    <property type="entry name" value="GH13_cat_dom"/>
</dbReference>
<dbReference type="GO" id="GO:0004553">
    <property type="term" value="F:hydrolase activity, hydrolyzing O-glycosyl compounds"/>
    <property type="evidence" value="ECO:0007669"/>
    <property type="project" value="InterPro"/>
</dbReference>
<dbReference type="EC" id="2.4.1.18" evidence="4"/>
<evidence type="ECO:0000256" key="5">
    <source>
        <dbReference type="ARBA" id="ARBA00020932"/>
    </source>
</evidence>
<evidence type="ECO:0000256" key="8">
    <source>
        <dbReference type="ARBA" id="ARBA00031979"/>
    </source>
</evidence>
<sequence>MMGAASNENEAAAASAAATAAPAPSAAAPAPTTIATMKAAAAAATATTTTAPQPIRDTEWAFDVVTGPDFPKIVKDDPYLGPYTGAIKARFLHFQSWIQKAERDHGSLRTFARQAWQTHFGFTKKSDGTIVCREYLPGASSVTLIGEFNDWDRNTHKMKSVGFGVWEVELPAGTIKHNTKVKLHIRGQHADQPGFDRISPWARRVIQEPEKSPLYQAVYWDPPTPYVLKHPRPPKPATLRIYEAHVGIASPEPRIATYKEFTRDVLPRIARLGYNAVQLMAVMEHAYYASFGYQVTSFFAPSSRFGTPEDLKMLIDEAHRLGLVVLLDLVHSHASKNVLDGLNLLDGTDHCYFHSGPRGWHALWDSRLFNYGHYETLRFLLGNCDYWMHEYGFDGFRFDGVTSMLYQHHGIATGFSGHYDEYFGPNQVDDEAVTYLMLANYLIHQIHPDAITVAEDVSGMPGVCRPVCDGGVGFDYRLGMAIPDMWIKMLKEQRDDDWEMGHVVHTLTNRRWNEATIGYAESHDQALVGDKTLAFWLMDADMYFHMSEYASPTAPATIDRGMALHKLIRLVTFALGGEAYLTFMGNEFGHPEWLDFPRVGNGESYHYARRQYPLADDGLLRYRYLAAFDAAMMALDAAYEILGLGATGRMYVSTKHEGDKVVAFERWAADGKNHAAMYDGMATVVKRADGSDTYAASNALVPHPGAALTSSHLLFVFNFHPTNSYTDYPVGTDQPGTYRVVLDSDAKVFGGHARVDTTVRHFSKPDPWNGRKHSLKLYLPARSAQVLALEVPEKTVQAAVQAAEQAVAEQIAAAAAAK</sequence>
<dbReference type="FunFam" id="3.20.20.80:FF:000001">
    <property type="entry name" value="1,4-alpha-glucan branching enzyme"/>
    <property type="match status" value="1"/>
</dbReference>
<dbReference type="Pfam" id="PF02806">
    <property type="entry name" value="Alpha-amylase_C"/>
    <property type="match status" value="1"/>
</dbReference>